<dbReference type="GO" id="GO:0005524">
    <property type="term" value="F:ATP binding"/>
    <property type="evidence" value="ECO:0007669"/>
    <property type="project" value="InterPro"/>
</dbReference>
<evidence type="ECO:0000256" key="6">
    <source>
        <dbReference type="SAM" id="Phobius"/>
    </source>
</evidence>
<keyword evidence="2 6" id="KW-0812">Transmembrane</keyword>
<evidence type="ECO:0000313" key="8">
    <source>
        <dbReference type="Proteomes" id="UP000001453"/>
    </source>
</evidence>
<dbReference type="KEGG" id="gvg:HMPREF0421_21029"/>
<protein>
    <recommendedName>
        <fullName evidence="9">ABC transporter ATP-binding protein</fullName>
    </recommendedName>
</protein>
<feature type="compositionally biased region" description="Polar residues" evidence="5">
    <location>
        <begin position="1"/>
        <end position="19"/>
    </location>
</feature>
<evidence type="ECO:0000256" key="3">
    <source>
        <dbReference type="ARBA" id="ARBA00022989"/>
    </source>
</evidence>
<feature type="compositionally biased region" description="Low complexity" evidence="5">
    <location>
        <begin position="20"/>
        <end position="31"/>
    </location>
</feature>
<proteinExistence type="predicted"/>
<dbReference type="InterPro" id="IPR036640">
    <property type="entry name" value="ABC1_TM_sf"/>
</dbReference>
<evidence type="ECO:0000256" key="4">
    <source>
        <dbReference type="ARBA" id="ARBA00023136"/>
    </source>
</evidence>
<feature type="region of interest" description="Disordered" evidence="5">
    <location>
        <begin position="1"/>
        <end position="33"/>
    </location>
</feature>
<dbReference type="AlphaFoldDB" id="E3DAL7"/>
<dbReference type="HOGENOM" id="CLU_2000607_0_0_11"/>
<comment type="subcellular location">
    <subcellularLocation>
        <location evidence="1">Cell membrane</location>
        <topology evidence="1">Multi-pass membrane protein</topology>
    </subcellularLocation>
</comment>
<evidence type="ECO:0000313" key="7">
    <source>
        <dbReference type="EMBL" id="ADP39111.1"/>
    </source>
</evidence>
<evidence type="ECO:0000256" key="2">
    <source>
        <dbReference type="ARBA" id="ARBA00022692"/>
    </source>
</evidence>
<accession>E3DAL7</accession>
<name>E3DAL7_GARV3</name>
<evidence type="ECO:0000256" key="5">
    <source>
        <dbReference type="SAM" id="MobiDB-lite"/>
    </source>
</evidence>
<dbReference type="SUPFAM" id="SSF90123">
    <property type="entry name" value="ABC transporter transmembrane region"/>
    <property type="match status" value="1"/>
</dbReference>
<dbReference type="Proteomes" id="UP000001453">
    <property type="component" value="Chromosome"/>
</dbReference>
<keyword evidence="3 6" id="KW-1133">Transmembrane helix</keyword>
<dbReference type="PATRIC" id="fig|525284.18.peg.1017"/>
<dbReference type="GO" id="GO:0005886">
    <property type="term" value="C:plasma membrane"/>
    <property type="evidence" value="ECO:0007669"/>
    <property type="project" value="UniProtKB-SubCell"/>
</dbReference>
<evidence type="ECO:0008006" key="9">
    <source>
        <dbReference type="Google" id="ProtNLM"/>
    </source>
</evidence>
<sequence>MSKTDNTANQNSRANQNTASNQQSPENQQSSKLHPDVKNYVKLFFKENKLVAFLSMIVFIALSMIYTAISWILQIIFDYMAGKGTFSLTTILLLVVSFMLVISLIFALKRSAYPRFLEKSNESA</sequence>
<keyword evidence="4 6" id="KW-0472">Membrane</keyword>
<feature type="transmembrane region" description="Helical" evidence="6">
    <location>
        <begin position="85"/>
        <end position="108"/>
    </location>
</feature>
<feature type="transmembrane region" description="Helical" evidence="6">
    <location>
        <begin position="50"/>
        <end position="73"/>
    </location>
</feature>
<dbReference type="Gene3D" id="1.20.1560.10">
    <property type="entry name" value="ABC transporter type 1, transmembrane domain"/>
    <property type="match status" value="1"/>
</dbReference>
<evidence type="ECO:0000256" key="1">
    <source>
        <dbReference type="ARBA" id="ARBA00004651"/>
    </source>
</evidence>
<organism evidence="7 8">
    <name type="scientific">Gardnerella vaginalis (strain ATCC 14019 / 317)</name>
    <dbReference type="NCBI Taxonomy" id="525284"/>
    <lineage>
        <taxon>Bacteria</taxon>
        <taxon>Bacillati</taxon>
        <taxon>Actinomycetota</taxon>
        <taxon>Actinomycetes</taxon>
        <taxon>Bifidobacteriales</taxon>
        <taxon>Bifidobacteriaceae</taxon>
        <taxon>Gardnerella</taxon>
    </lineage>
</organism>
<gene>
    <name evidence="7" type="ordered locus">HMPREF0421_21029</name>
</gene>
<dbReference type="EMBL" id="CP002104">
    <property type="protein sequence ID" value="ADP39111.1"/>
    <property type="molecule type" value="Genomic_DNA"/>
</dbReference>
<reference evidence="7 8" key="1">
    <citation type="journal article" date="2010" name="PLoS ONE">
        <title>Comparative genomics of Gardnerella vaginalis strains reveals substantial differences in metabolic and virulence potential.</title>
        <authorList>
            <person name="Yeoman C.J."/>
            <person name="Yildirim S."/>
            <person name="Thomas S.M."/>
            <person name="Durkin A.S."/>
            <person name="Torralba M."/>
            <person name="Sutton G."/>
            <person name="Buhay C.J."/>
            <person name="Ding Y."/>
            <person name="Dugan-Rocha S.P."/>
            <person name="Muzny D.M."/>
            <person name="Qin X."/>
            <person name="Gibbs R.A."/>
            <person name="Leigh S.R."/>
            <person name="Stumpf R."/>
            <person name="White B.A."/>
            <person name="Highlander S.K."/>
            <person name="Nelson K.E."/>
            <person name="Wilson B.A."/>
        </authorList>
    </citation>
    <scope>NUCLEOTIDE SEQUENCE [LARGE SCALE GENOMIC DNA]</scope>
    <source>
        <strain evidence="8">ATCC 14019 / 317</strain>
    </source>
</reference>